<evidence type="ECO:0000259" key="2">
    <source>
        <dbReference type="PROSITE" id="PS51485"/>
    </source>
</evidence>
<dbReference type="Pfam" id="PF02298">
    <property type="entry name" value="Cu_bind_like"/>
    <property type="match status" value="1"/>
</dbReference>
<protein>
    <recommendedName>
        <fullName evidence="2">Phytocyanin domain-containing protein</fullName>
    </recommendedName>
</protein>
<evidence type="ECO:0000256" key="1">
    <source>
        <dbReference type="SAM" id="SignalP"/>
    </source>
</evidence>
<reference evidence="3 5" key="1">
    <citation type="journal article" date="2008" name="Science">
        <title>The Physcomitrella genome reveals evolutionary insights into the conquest of land by plants.</title>
        <authorList>
            <person name="Rensing S."/>
            <person name="Lang D."/>
            <person name="Zimmer A."/>
            <person name="Terry A."/>
            <person name="Salamov A."/>
            <person name="Shapiro H."/>
            <person name="Nishiyama T."/>
            <person name="Perroud P.-F."/>
            <person name="Lindquist E."/>
            <person name="Kamisugi Y."/>
            <person name="Tanahashi T."/>
            <person name="Sakakibara K."/>
            <person name="Fujita T."/>
            <person name="Oishi K."/>
            <person name="Shin-I T."/>
            <person name="Kuroki Y."/>
            <person name="Toyoda A."/>
            <person name="Suzuki Y."/>
            <person name="Hashimoto A."/>
            <person name="Yamaguchi K."/>
            <person name="Sugano A."/>
            <person name="Kohara Y."/>
            <person name="Fujiyama A."/>
            <person name="Anterola A."/>
            <person name="Aoki S."/>
            <person name="Ashton N."/>
            <person name="Barbazuk W.B."/>
            <person name="Barker E."/>
            <person name="Bennetzen J."/>
            <person name="Bezanilla M."/>
            <person name="Blankenship R."/>
            <person name="Cho S.H."/>
            <person name="Dutcher S."/>
            <person name="Estelle M."/>
            <person name="Fawcett J.A."/>
            <person name="Gundlach H."/>
            <person name="Hanada K."/>
            <person name="Heyl A."/>
            <person name="Hicks K.A."/>
            <person name="Hugh J."/>
            <person name="Lohr M."/>
            <person name="Mayer K."/>
            <person name="Melkozernov A."/>
            <person name="Murata T."/>
            <person name="Nelson D."/>
            <person name="Pils B."/>
            <person name="Prigge M."/>
            <person name="Reiss B."/>
            <person name="Renner T."/>
            <person name="Rombauts S."/>
            <person name="Rushton P."/>
            <person name="Sanderfoot A."/>
            <person name="Schween G."/>
            <person name="Shiu S.-H."/>
            <person name="Stueber K."/>
            <person name="Theodoulou F.L."/>
            <person name="Tu H."/>
            <person name="Van de Peer Y."/>
            <person name="Verrier P.J."/>
            <person name="Waters E."/>
            <person name="Wood A."/>
            <person name="Yang L."/>
            <person name="Cove D."/>
            <person name="Cuming A."/>
            <person name="Hasebe M."/>
            <person name="Lucas S."/>
            <person name="Mishler D.B."/>
            <person name="Reski R."/>
            <person name="Grigoriev I."/>
            <person name="Quatrano R.S."/>
            <person name="Boore J.L."/>
        </authorList>
    </citation>
    <scope>NUCLEOTIDE SEQUENCE [LARGE SCALE GENOMIC DNA]</scope>
    <source>
        <strain evidence="4 5">cv. Gransden 2004</strain>
    </source>
</reference>
<keyword evidence="1" id="KW-0732">Signal</keyword>
<dbReference type="HOGENOM" id="CLU_1317350_0_0_1"/>
<reference evidence="4" key="3">
    <citation type="submission" date="2020-12" db="UniProtKB">
        <authorList>
            <consortium name="EnsemblPlants"/>
        </authorList>
    </citation>
    <scope>IDENTIFICATION</scope>
</reference>
<dbReference type="EnsemblPlants" id="Pp3c15_5090V3.1">
    <property type="protein sequence ID" value="Pp3c15_5090V3.1"/>
    <property type="gene ID" value="Pp3c15_5090"/>
</dbReference>
<dbReference type="InterPro" id="IPR003245">
    <property type="entry name" value="Phytocyanin_dom"/>
</dbReference>
<dbReference type="SUPFAM" id="SSF49503">
    <property type="entry name" value="Cupredoxins"/>
    <property type="match status" value="1"/>
</dbReference>
<organism evidence="3">
    <name type="scientific">Physcomitrium patens</name>
    <name type="common">Spreading-leaved earth moss</name>
    <name type="synonym">Physcomitrella patens</name>
    <dbReference type="NCBI Taxonomy" id="3218"/>
    <lineage>
        <taxon>Eukaryota</taxon>
        <taxon>Viridiplantae</taxon>
        <taxon>Streptophyta</taxon>
        <taxon>Embryophyta</taxon>
        <taxon>Bryophyta</taxon>
        <taxon>Bryophytina</taxon>
        <taxon>Bryopsida</taxon>
        <taxon>Funariidae</taxon>
        <taxon>Funariales</taxon>
        <taxon>Funariaceae</taxon>
        <taxon>Physcomitrium</taxon>
    </lineage>
</organism>
<dbReference type="RefSeq" id="XP_024396766.1">
    <property type="nucleotide sequence ID" value="XM_024540998.2"/>
</dbReference>
<reference evidence="3 5" key="2">
    <citation type="journal article" date="2018" name="Plant J.">
        <title>The Physcomitrella patens chromosome-scale assembly reveals moss genome structure and evolution.</title>
        <authorList>
            <person name="Lang D."/>
            <person name="Ullrich K.K."/>
            <person name="Murat F."/>
            <person name="Fuchs J."/>
            <person name="Jenkins J."/>
            <person name="Haas F.B."/>
            <person name="Piednoel M."/>
            <person name="Gundlach H."/>
            <person name="Van Bel M."/>
            <person name="Meyberg R."/>
            <person name="Vives C."/>
            <person name="Morata J."/>
            <person name="Symeonidi A."/>
            <person name="Hiss M."/>
            <person name="Muchero W."/>
            <person name="Kamisugi Y."/>
            <person name="Saleh O."/>
            <person name="Blanc G."/>
            <person name="Decker E.L."/>
            <person name="van Gessel N."/>
            <person name="Grimwood J."/>
            <person name="Hayes R.D."/>
            <person name="Graham S.W."/>
            <person name="Gunter L.E."/>
            <person name="McDaniel S.F."/>
            <person name="Hoernstein S.N.W."/>
            <person name="Larsson A."/>
            <person name="Li F.W."/>
            <person name="Perroud P.F."/>
            <person name="Phillips J."/>
            <person name="Ranjan P."/>
            <person name="Rokshar D.S."/>
            <person name="Rothfels C.J."/>
            <person name="Schneider L."/>
            <person name="Shu S."/>
            <person name="Stevenson D.W."/>
            <person name="Thummler F."/>
            <person name="Tillich M."/>
            <person name="Villarreal Aguilar J.C."/>
            <person name="Widiez T."/>
            <person name="Wong G.K."/>
            <person name="Wymore A."/>
            <person name="Zhang Y."/>
            <person name="Zimmer A.D."/>
            <person name="Quatrano R.S."/>
            <person name="Mayer K.F.X."/>
            <person name="Goodstein D."/>
            <person name="Casacuberta J.M."/>
            <person name="Vandepoele K."/>
            <person name="Reski R."/>
            <person name="Cuming A.C."/>
            <person name="Tuskan G.A."/>
            <person name="Maumus F."/>
            <person name="Salse J."/>
            <person name="Schmutz J."/>
            <person name="Rensing S.A."/>
        </authorList>
    </citation>
    <scope>NUCLEOTIDE SEQUENCE [LARGE SCALE GENOMIC DNA]</scope>
    <source>
        <strain evidence="4 5">cv. Gransden 2004</strain>
    </source>
</reference>
<dbReference type="EMBL" id="ABEU02000015">
    <property type="protein sequence ID" value="PNR39060.1"/>
    <property type="molecule type" value="Genomic_DNA"/>
</dbReference>
<evidence type="ECO:0000313" key="4">
    <source>
        <dbReference type="EnsemblPlants" id="Pp3c15_5090V3.1"/>
    </source>
</evidence>
<dbReference type="GO" id="GO:0005886">
    <property type="term" value="C:plasma membrane"/>
    <property type="evidence" value="ECO:0000318"/>
    <property type="project" value="GO_Central"/>
</dbReference>
<dbReference type="AlphaFoldDB" id="A9SIW7"/>
<gene>
    <name evidence="4" type="primary">LOC112292469</name>
    <name evidence="3" type="ORF">PHYPA_019338</name>
</gene>
<dbReference type="GO" id="GO:0009055">
    <property type="term" value="F:electron transfer activity"/>
    <property type="evidence" value="ECO:0007669"/>
    <property type="project" value="InterPro"/>
</dbReference>
<dbReference type="PANTHER" id="PTHR33021">
    <property type="entry name" value="BLUE COPPER PROTEIN"/>
    <property type="match status" value="1"/>
</dbReference>
<dbReference type="GeneID" id="112292469"/>
<evidence type="ECO:0000313" key="3">
    <source>
        <dbReference type="EMBL" id="PNR39060.1"/>
    </source>
</evidence>
<dbReference type="InterPro" id="IPR008972">
    <property type="entry name" value="Cupredoxin"/>
</dbReference>
<dbReference type="Gramene" id="Pp3c15_5090V3.2">
    <property type="protein sequence ID" value="Pp3c15_5090V3.2"/>
    <property type="gene ID" value="Pp3c15_5090"/>
</dbReference>
<dbReference type="PaxDb" id="3218-PP1S83_167V6.1"/>
<dbReference type="Gene3D" id="2.60.40.420">
    <property type="entry name" value="Cupredoxins - blue copper proteins"/>
    <property type="match status" value="1"/>
</dbReference>
<feature type="signal peptide" evidence="1">
    <location>
        <begin position="1"/>
        <end position="31"/>
    </location>
</feature>
<feature type="domain" description="Phytocyanin" evidence="2">
    <location>
        <begin position="35"/>
        <end position="139"/>
    </location>
</feature>
<dbReference type="STRING" id="3218.A9SIW7"/>
<feature type="chain" id="PRO_5014297936" description="Phytocyanin domain-containing protein" evidence="1">
    <location>
        <begin position="32"/>
        <end position="209"/>
    </location>
</feature>
<dbReference type="PANTHER" id="PTHR33021:SF499">
    <property type="entry name" value="OS12G0150500 PROTEIN"/>
    <property type="match status" value="1"/>
</dbReference>
<evidence type="ECO:0000313" key="5">
    <source>
        <dbReference type="Proteomes" id="UP000006727"/>
    </source>
</evidence>
<accession>A9SIW7</accession>
<dbReference type="Proteomes" id="UP000006727">
    <property type="component" value="Chromosome 15"/>
</dbReference>
<dbReference type="PROSITE" id="PS51485">
    <property type="entry name" value="PHYTOCYANIN"/>
    <property type="match status" value="1"/>
</dbReference>
<sequence>MGSGARSSFLLVAPVLCAAMLLGLFVDHCACQTPQIYTLGGAAGWTDVANKKYTAEMAAVPFKAGDTILFNNNDTKVHDVLQVYTQEDYDTCNTNGQMGWTLNPGDTHGVQLIDPAYRVWFFDTVYCLTGQKVEFTVRNSDGTVVPLSTGADPPSLNAPVPEPVDPNVPPPPVGIAGGPAPNAAGTNGRVTWISLVAIASVSYFATFVL</sequence>
<name>A9SIW7_PHYPA</name>
<dbReference type="EnsemblPlants" id="Pp3c15_5090V3.2">
    <property type="protein sequence ID" value="Pp3c15_5090V3.2"/>
    <property type="gene ID" value="Pp3c15_5090"/>
</dbReference>
<dbReference type="OrthoDB" id="2015260at2759"/>
<dbReference type="Gramene" id="Pp3c15_5090V3.1">
    <property type="protein sequence ID" value="Pp3c15_5090V3.1"/>
    <property type="gene ID" value="Pp3c15_5090"/>
</dbReference>
<keyword evidence="5" id="KW-1185">Reference proteome</keyword>
<proteinExistence type="predicted"/>
<dbReference type="InterPro" id="IPR039391">
    <property type="entry name" value="Phytocyanin-like"/>
</dbReference>